<dbReference type="InterPro" id="IPR013025">
    <property type="entry name" value="Ribosomal_uL23-like"/>
</dbReference>
<organism evidence="8 9">
    <name type="scientific">Solemya pervernicosa gill symbiont</name>
    <dbReference type="NCBI Taxonomy" id="642797"/>
    <lineage>
        <taxon>Bacteria</taxon>
        <taxon>Pseudomonadati</taxon>
        <taxon>Pseudomonadota</taxon>
        <taxon>Gammaproteobacteria</taxon>
        <taxon>sulfur-oxidizing symbionts</taxon>
    </lineage>
</organism>
<dbReference type="PANTHER" id="PTHR11620">
    <property type="entry name" value="60S RIBOSOMAL PROTEIN L23A"/>
    <property type="match status" value="1"/>
</dbReference>
<dbReference type="InterPro" id="IPR012677">
    <property type="entry name" value="Nucleotide-bd_a/b_plait_sf"/>
</dbReference>
<keyword evidence="5 6" id="KW-0687">Ribonucleoprotein</keyword>
<sequence>MNQEKLMQVLLGPIVSEKSTMIADQHQQFAFRVRKDADKAAIKSAVELMFEVKVAKVNVANVKGKVKRFGQRFGQRSDWKKAYITLEPGQDIDFLGAE</sequence>
<reference evidence="8 9" key="1">
    <citation type="submission" date="2016-11" db="EMBL/GenBank/DDBJ databases">
        <title>Mixed transmission modes and dynamic genome evolution in an obligate animal-bacterial symbiosis.</title>
        <authorList>
            <person name="Russell S.L."/>
            <person name="Corbett-Detig R.B."/>
            <person name="Cavanaugh C.M."/>
        </authorList>
    </citation>
    <scope>NUCLEOTIDE SEQUENCE [LARGE SCALE GENOMIC DNA]</scope>
    <source>
        <strain evidence="8">Sveles-Q1</strain>
    </source>
</reference>
<dbReference type="Gene3D" id="3.30.70.330">
    <property type="match status" value="1"/>
</dbReference>
<dbReference type="GO" id="GO:0005840">
    <property type="term" value="C:ribosome"/>
    <property type="evidence" value="ECO:0007669"/>
    <property type="project" value="UniProtKB-KW"/>
</dbReference>
<dbReference type="NCBIfam" id="NF004359">
    <property type="entry name" value="PRK05738.1-3"/>
    <property type="match status" value="1"/>
</dbReference>
<dbReference type="GO" id="GO:0003735">
    <property type="term" value="F:structural constituent of ribosome"/>
    <property type="evidence" value="ECO:0007669"/>
    <property type="project" value="InterPro"/>
</dbReference>
<dbReference type="GO" id="GO:1990904">
    <property type="term" value="C:ribonucleoprotein complex"/>
    <property type="evidence" value="ECO:0007669"/>
    <property type="project" value="UniProtKB-KW"/>
</dbReference>
<gene>
    <name evidence="6" type="primary">rplW</name>
    <name evidence="8" type="ORF">BOW53_10060</name>
</gene>
<dbReference type="EMBL" id="MPRL01000041">
    <property type="protein sequence ID" value="OOZ39788.1"/>
    <property type="molecule type" value="Genomic_DNA"/>
</dbReference>
<dbReference type="SUPFAM" id="SSF54189">
    <property type="entry name" value="Ribosomal proteins S24e, L23 and L15e"/>
    <property type="match status" value="1"/>
</dbReference>
<dbReference type="InterPro" id="IPR001014">
    <property type="entry name" value="Ribosomal_uL23_CS"/>
</dbReference>
<dbReference type="HAMAP" id="MF_01369_B">
    <property type="entry name" value="Ribosomal_uL23_B"/>
    <property type="match status" value="1"/>
</dbReference>
<proteinExistence type="inferred from homology"/>
<dbReference type="PROSITE" id="PS00050">
    <property type="entry name" value="RIBOSOMAL_L23"/>
    <property type="match status" value="1"/>
</dbReference>
<dbReference type="Proteomes" id="UP000191110">
    <property type="component" value="Unassembled WGS sequence"/>
</dbReference>
<comment type="caution">
    <text evidence="8">The sequence shown here is derived from an EMBL/GenBank/DDBJ whole genome shotgun (WGS) entry which is preliminary data.</text>
</comment>
<evidence type="ECO:0000256" key="2">
    <source>
        <dbReference type="ARBA" id="ARBA00022730"/>
    </source>
</evidence>
<evidence type="ECO:0000256" key="4">
    <source>
        <dbReference type="ARBA" id="ARBA00022980"/>
    </source>
</evidence>
<evidence type="ECO:0000256" key="5">
    <source>
        <dbReference type="ARBA" id="ARBA00023274"/>
    </source>
</evidence>
<evidence type="ECO:0000256" key="3">
    <source>
        <dbReference type="ARBA" id="ARBA00022884"/>
    </source>
</evidence>
<evidence type="ECO:0000256" key="6">
    <source>
        <dbReference type="HAMAP-Rule" id="MF_01369"/>
    </source>
</evidence>
<keyword evidence="3 6" id="KW-0694">RNA-binding</keyword>
<comment type="similarity">
    <text evidence="1 6 7">Belongs to the universal ribosomal protein uL23 family.</text>
</comment>
<evidence type="ECO:0000313" key="9">
    <source>
        <dbReference type="Proteomes" id="UP000191110"/>
    </source>
</evidence>
<dbReference type="Pfam" id="PF00276">
    <property type="entry name" value="Ribosomal_L23"/>
    <property type="match status" value="1"/>
</dbReference>
<name>A0A1T2L3V6_9GAMM</name>
<keyword evidence="4 6" id="KW-0689">Ribosomal protein</keyword>
<keyword evidence="9" id="KW-1185">Reference proteome</keyword>
<keyword evidence="2 6" id="KW-0699">rRNA-binding</keyword>
<evidence type="ECO:0000256" key="7">
    <source>
        <dbReference type="RuleBase" id="RU003934"/>
    </source>
</evidence>
<dbReference type="FunFam" id="3.30.70.330:FF:000001">
    <property type="entry name" value="50S ribosomal protein L23"/>
    <property type="match status" value="1"/>
</dbReference>
<dbReference type="RefSeq" id="WP_078483953.1">
    <property type="nucleotide sequence ID" value="NZ_MPRL01000041.1"/>
</dbReference>
<evidence type="ECO:0000313" key="8">
    <source>
        <dbReference type="EMBL" id="OOZ39788.1"/>
    </source>
</evidence>
<dbReference type="OrthoDB" id="9793353at2"/>
<protein>
    <recommendedName>
        <fullName evidence="6">Large ribosomal subunit protein uL23</fullName>
    </recommendedName>
</protein>
<comment type="subunit">
    <text evidence="6">Part of the 50S ribosomal subunit. Contacts protein L29, and trigger factor when it is bound to the ribosome.</text>
</comment>
<comment type="function">
    <text evidence="6">One of the early assembly proteins it binds 23S rRNA. One of the proteins that surrounds the polypeptide exit tunnel on the outside of the ribosome. Forms the main docking site for trigger factor binding to the ribosome.</text>
</comment>
<evidence type="ECO:0000256" key="1">
    <source>
        <dbReference type="ARBA" id="ARBA00006700"/>
    </source>
</evidence>
<dbReference type="GO" id="GO:0019843">
    <property type="term" value="F:rRNA binding"/>
    <property type="evidence" value="ECO:0007669"/>
    <property type="project" value="UniProtKB-UniRule"/>
</dbReference>
<dbReference type="InterPro" id="IPR012678">
    <property type="entry name" value="Ribosomal_uL23/eL15/eS24_sf"/>
</dbReference>
<accession>A0A1T2L3V6</accession>
<dbReference type="NCBIfam" id="NF004363">
    <property type="entry name" value="PRK05738.2-4"/>
    <property type="match status" value="1"/>
</dbReference>
<dbReference type="AlphaFoldDB" id="A0A1T2L3V6"/>
<dbReference type="GO" id="GO:0006412">
    <property type="term" value="P:translation"/>
    <property type="evidence" value="ECO:0007669"/>
    <property type="project" value="UniProtKB-UniRule"/>
</dbReference>